<proteinExistence type="predicted"/>
<reference evidence="1 2" key="1">
    <citation type="journal article" date="2012" name="J. Bacteriol.">
        <title>Genome Sequence of Galbibacter marinum Type Strain ck-I2-15.</title>
        <authorList>
            <person name="Lai Q."/>
            <person name="Li C."/>
            <person name="Shao Z."/>
        </authorList>
    </citation>
    <scope>NUCLEOTIDE SEQUENCE [LARGE SCALE GENOMIC DNA]</scope>
    <source>
        <strain evidence="2">ck-I2-15</strain>
    </source>
</reference>
<evidence type="ECO:0000313" key="2">
    <source>
        <dbReference type="Proteomes" id="UP000007364"/>
    </source>
</evidence>
<dbReference type="STRING" id="555500.I215_06067"/>
<sequence length="211" mass="25197">MKVLIHPTYFPSISHWVVIAHHQGKLVIEAKDNYQKQTYRNRTYIYSPNAKQLLTVPIVHTKTTGRQKYNQVTIEESFDWKKQHWKSIETAYRTSPYFEFYEDELEPFFKKEHQCLFQMNLESMEIIAQCMQLEPFTYELTDEFLLNHQDKLDKRSLVNAKTKQEYSFDSYVQVFDDKHGFIPNLSILDLLFNEGPNSLNYLLNVDLNQIP</sequence>
<organism evidence="1 2">
    <name type="scientific">Galbibacter marinus</name>
    <dbReference type="NCBI Taxonomy" id="555500"/>
    <lineage>
        <taxon>Bacteria</taxon>
        <taxon>Pseudomonadati</taxon>
        <taxon>Bacteroidota</taxon>
        <taxon>Flavobacteriia</taxon>
        <taxon>Flavobacteriales</taxon>
        <taxon>Flavobacteriaceae</taxon>
        <taxon>Galbibacter</taxon>
    </lineage>
</organism>
<dbReference type="RefSeq" id="WP_008991085.1">
    <property type="nucleotide sequence ID" value="NZ_AMSG01000005.1"/>
</dbReference>
<comment type="caution">
    <text evidence="1">The sequence shown here is derived from an EMBL/GenBank/DDBJ whole genome shotgun (WGS) entry which is preliminary data.</text>
</comment>
<dbReference type="eggNOG" id="COG0224">
    <property type="taxonomic scope" value="Bacteria"/>
</dbReference>
<dbReference type="OrthoDB" id="1523452at2"/>
<dbReference type="EMBL" id="AMSG01000005">
    <property type="protein sequence ID" value="EKF55777.1"/>
    <property type="molecule type" value="Genomic_DNA"/>
</dbReference>
<dbReference type="Proteomes" id="UP000007364">
    <property type="component" value="Unassembled WGS sequence"/>
</dbReference>
<protein>
    <submittedName>
        <fullName evidence="1">WbqC-like family protein</fullName>
    </submittedName>
</protein>
<keyword evidence="2" id="KW-1185">Reference proteome</keyword>
<accession>K2QLW8</accession>
<dbReference type="AlphaFoldDB" id="K2QLW8"/>
<gene>
    <name evidence="1" type="ORF">I215_06067</name>
</gene>
<dbReference type="Pfam" id="PF08889">
    <property type="entry name" value="WbqC"/>
    <property type="match status" value="2"/>
</dbReference>
<dbReference type="PATRIC" id="fig|555500.3.peg.1257"/>
<name>K2QLW8_9FLAO</name>
<evidence type="ECO:0000313" key="1">
    <source>
        <dbReference type="EMBL" id="EKF55777.1"/>
    </source>
</evidence>
<dbReference type="InterPro" id="IPR014985">
    <property type="entry name" value="WbqC"/>
</dbReference>